<dbReference type="ChiTaRS" id="APLP2">
    <property type="organism name" value="human"/>
</dbReference>
<protein>
    <submittedName>
        <fullName evidence="1">Alternative protein APLP2</fullName>
    </submittedName>
</protein>
<organism evidence="1">
    <name type="scientific">Homo sapiens</name>
    <name type="common">Human</name>
    <dbReference type="NCBI Taxonomy" id="9606"/>
    <lineage>
        <taxon>Eukaryota</taxon>
        <taxon>Metazoa</taxon>
        <taxon>Chordata</taxon>
        <taxon>Craniata</taxon>
        <taxon>Vertebrata</taxon>
        <taxon>Euteleostomi</taxon>
        <taxon>Mammalia</taxon>
        <taxon>Eutheria</taxon>
        <taxon>Euarchontoglires</taxon>
        <taxon>Primates</taxon>
        <taxon>Haplorrhini</taxon>
        <taxon>Catarrhini</taxon>
        <taxon>Hominidae</taxon>
        <taxon>Homo</taxon>
    </lineage>
</organism>
<sequence>MALNMCAALRQRLLDLCQKKRKRKMKRKRKRKMKRKTMMFIKVNFLLKQIWKTSQKQLWMRMMRMRKKGRKWWRTEITTMTPSKEMTTMRRILLNPAATAPCQTRKLLMMSKFLQLLCQPMMLMCISRPLQMIMSMLASRRLRSSWRFGTATEWTG</sequence>
<dbReference type="EMBL" id="HF583612">
    <property type="protein sequence ID" value="CCQ43109.1"/>
    <property type="molecule type" value="Genomic_DNA"/>
</dbReference>
<accession>L8E7K0</accession>
<name>L8E7K0_HUMAN</name>
<evidence type="ECO:0000313" key="1">
    <source>
        <dbReference type="EMBL" id="CCQ43109.1"/>
    </source>
</evidence>
<reference evidence="1" key="1">
    <citation type="journal article" date="2013" name="PLoS ONE">
        <title>Direct detection of alternative open reading frames translation products in human significantly expands the proteome.</title>
        <authorList>
            <person name="Vanderperre B."/>
            <person name="Lucier J.-F."/>
            <person name="Motard J."/>
            <person name="Tremblay G."/>
            <person name="Vanderperre S."/>
            <person name="Wisztorski M."/>
            <person name="Salzet M."/>
            <person name="Boisvert F.-M."/>
            <person name="Roucou X."/>
        </authorList>
    </citation>
    <scope>NUCLEOTIDE SEQUENCE</scope>
</reference>
<gene>
    <name evidence="1" type="primary">APLP2</name>
</gene>
<dbReference type="AlphaFoldDB" id="L8E7K0"/>
<dbReference type="OrthoDB" id="6147836at2759"/>
<proteinExistence type="predicted"/>